<dbReference type="GO" id="GO:0004386">
    <property type="term" value="F:helicase activity"/>
    <property type="evidence" value="ECO:0007669"/>
    <property type="project" value="UniProtKB-KW"/>
</dbReference>
<evidence type="ECO:0000256" key="2">
    <source>
        <dbReference type="ARBA" id="ARBA00022741"/>
    </source>
</evidence>
<dbReference type="Proteomes" id="UP000235388">
    <property type="component" value="Unassembled WGS sequence"/>
</dbReference>
<feature type="compositionally biased region" description="Polar residues" evidence="7">
    <location>
        <begin position="1499"/>
        <end position="1508"/>
    </location>
</feature>
<evidence type="ECO:0000256" key="4">
    <source>
        <dbReference type="ARBA" id="ARBA00022806"/>
    </source>
</evidence>
<dbReference type="InterPro" id="IPR014001">
    <property type="entry name" value="Helicase_ATP-bd"/>
</dbReference>
<dbReference type="PROSITE" id="PS51192">
    <property type="entry name" value="HELICASE_ATP_BIND_1"/>
    <property type="match status" value="1"/>
</dbReference>
<dbReference type="GO" id="GO:0030422">
    <property type="term" value="P:siRNA processing"/>
    <property type="evidence" value="ECO:0007669"/>
    <property type="project" value="TreeGrafter"/>
</dbReference>
<feature type="region of interest" description="Disordered" evidence="7">
    <location>
        <begin position="1410"/>
        <end position="1445"/>
    </location>
</feature>
<feature type="domain" description="RNase III" evidence="8">
    <location>
        <begin position="826"/>
        <end position="966"/>
    </location>
</feature>
<evidence type="ECO:0000256" key="3">
    <source>
        <dbReference type="ARBA" id="ARBA00022801"/>
    </source>
</evidence>
<feature type="domain" description="Helicase ATP-binding" evidence="9">
    <location>
        <begin position="25"/>
        <end position="190"/>
    </location>
</feature>
<feature type="compositionally biased region" description="Low complexity" evidence="7">
    <location>
        <begin position="1540"/>
        <end position="1553"/>
    </location>
</feature>
<feature type="compositionally biased region" description="Basic and acidic residues" evidence="7">
    <location>
        <begin position="1521"/>
        <end position="1530"/>
    </location>
</feature>
<dbReference type="SUPFAM" id="SSF52540">
    <property type="entry name" value="P-loop containing nucleoside triphosphate hydrolases"/>
    <property type="match status" value="2"/>
</dbReference>
<dbReference type="Pfam" id="PF00270">
    <property type="entry name" value="DEAD"/>
    <property type="match status" value="1"/>
</dbReference>
<dbReference type="InterPro" id="IPR027417">
    <property type="entry name" value="P-loop_NTPase"/>
</dbReference>
<dbReference type="GO" id="GO:0005634">
    <property type="term" value="C:nucleus"/>
    <property type="evidence" value="ECO:0007669"/>
    <property type="project" value="TreeGrafter"/>
</dbReference>
<dbReference type="STRING" id="200324.A0A2N5SP71"/>
<dbReference type="GO" id="GO:0003723">
    <property type="term" value="F:RNA binding"/>
    <property type="evidence" value="ECO:0007669"/>
    <property type="project" value="UniProtKB-UniRule"/>
</dbReference>
<feature type="region of interest" description="Disordered" evidence="7">
    <location>
        <begin position="553"/>
        <end position="576"/>
    </location>
</feature>
<dbReference type="Pfam" id="PF00636">
    <property type="entry name" value="Ribonuclease_3"/>
    <property type="match status" value="2"/>
</dbReference>
<gene>
    <name evidence="11" type="ORF">PCANC_25485</name>
</gene>
<dbReference type="Gene3D" id="3.30.160.380">
    <property type="entry name" value="Dicer dimerisation domain"/>
    <property type="match status" value="1"/>
</dbReference>
<dbReference type="InterPro" id="IPR005034">
    <property type="entry name" value="Dicer_dimerisation"/>
</dbReference>
<name>A0A2N5SP71_9BASI</name>
<evidence type="ECO:0000259" key="9">
    <source>
        <dbReference type="PROSITE" id="PS51192"/>
    </source>
</evidence>
<dbReference type="FunFam" id="1.10.1520.10:FF:000040">
    <property type="entry name" value="Uncharacterized protein"/>
    <property type="match status" value="1"/>
</dbReference>
<feature type="domain" description="Dicer dsRNA-binding fold" evidence="10">
    <location>
        <begin position="467"/>
        <end position="562"/>
    </location>
</feature>
<feature type="compositionally biased region" description="Polar residues" evidence="7">
    <location>
        <begin position="1469"/>
        <end position="1492"/>
    </location>
</feature>
<keyword evidence="5" id="KW-0067">ATP-binding</keyword>
<evidence type="ECO:0000259" key="8">
    <source>
        <dbReference type="PROSITE" id="PS50142"/>
    </source>
</evidence>
<dbReference type="Pfam" id="PF03368">
    <property type="entry name" value="Dicer_dimer"/>
    <property type="match status" value="1"/>
</dbReference>
<keyword evidence="1" id="KW-0677">Repeat</keyword>
<protein>
    <recommendedName>
        <fullName evidence="13">Dicer-like protein 1</fullName>
    </recommendedName>
</protein>
<evidence type="ECO:0008006" key="13">
    <source>
        <dbReference type="Google" id="ProtNLM"/>
    </source>
</evidence>
<feature type="compositionally biased region" description="Gly residues" evidence="7">
    <location>
        <begin position="1336"/>
        <end position="1345"/>
    </location>
</feature>
<keyword evidence="3" id="KW-0378">Hydrolase</keyword>
<evidence type="ECO:0000256" key="1">
    <source>
        <dbReference type="ARBA" id="ARBA00022737"/>
    </source>
</evidence>
<dbReference type="GO" id="GO:0005737">
    <property type="term" value="C:cytoplasm"/>
    <property type="evidence" value="ECO:0007669"/>
    <property type="project" value="TreeGrafter"/>
</dbReference>
<keyword evidence="12" id="KW-1185">Reference proteome</keyword>
<dbReference type="SMART" id="SM00487">
    <property type="entry name" value="DEXDc"/>
    <property type="match status" value="1"/>
</dbReference>
<keyword evidence="6" id="KW-0694">RNA-binding</keyword>
<evidence type="ECO:0000313" key="11">
    <source>
        <dbReference type="EMBL" id="PLW15032.1"/>
    </source>
</evidence>
<keyword evidence="4" id="KW-0347">Helicase</keyword>
<dbReference type="Gene3D" id="3.40.50.300">
    <property type="entry name" value="P-loop containing nucleotide triphosphate hydrolases"/>
    <property type="match status" value="2"/>
</dbReference>
<dbReference type="FunFam" id="1.10.1520.10:FF:000033">
    <property type="entry name" value="Uncharacterized protein"/>
    <property type="match status" value="1"/>
</dbReference>
<organism evidence="11 12">
    <name type="scientific">Puccinia coronata f. sp. avenae</name>
    <dbReference type="NCBI Taxonomy" id="200324"/>
    <lineage>
        <taxon>Eukaryota</taxon>
        <taxon>Fungi</taxon>
        <taxon>Dikarya</taxon>
        <taxon>Basidiomycota</taxon>
        <taxon>Pucciniomycotina</taxon>
        <taxon>Pucciniomycetes</taxon>
        <taxon>Pucciniales</taxon>
        <taxon>Pucciniaceae</taxon>
        <taxon>Puccinia</taxon>
    </lineage>
</organism>
<proteinExistence type="predicted"/>
<dbReference type="OrthoDB" id="416741at2759"/>
<dbReference type="EMBL" id="PGCJ01000906">
    <property type="protein sequence ID" value="PLW15032.1"/>
    <property type="molecule type" value="Genomic_DNA"/>
</dbReference>
<dbReference type="CDD" id="cd00593">
    <property type="entry name" value="RIBOc"/>
    <property type="match status" value="2"/>
</dbReference>
<accession>A0A2N5SP71</accession>
<evidence type="ECO:0000256" key="7">
    <source>
        <dbReference type="SAM" id="MobiDB-lite"/>
    </source>
</evidence>
<dbReference type="Gene3D" id="1.10.1520.10">
    <property type="entry name" value="Ribonuclease III domain"/>
    <property type="match status" value="2"/>
</dbReference>
<feature type="compositionally biased region" description="Polar residues" evidence="7">
    <location>
        <begin position="1296"/>
        <end position="1311"/>
    </location>
</feature>
<feature type="region of interest" description="Disordered" evidence="7">
    <location>
        <begin position="1294"/>
        <end position="1348"/>
    </location>
</feature>
<dbReference type="PANTHER" id="PTHR14950:SF37">
    <property type="entry name" value="ENDORIBONUCLEASE DICER"/>
    <property type="match status" value="1"/>
</dbReference>
<keyword evidence="2" id="KW-0547">Nucleotide-binding</keyword>
<sequence length="1553" mass="173302">MEQPTHASIDPLGLAKVPRLYQAELLEEAKKRNIIIRADTGTGKTLVALELISWTATRTKANLADHQIQAFLVPSRPLAYTGDLQPELWKIDKWHSELNEVDVIVSTPQIFYDLISKGYWKLEDVSLLIFDEAHNCRKNHVYNQIMRSHYHRLAKDPAIRRLPKILGLTASPIWDLKDLEKAENDIAYYEPPPDFQDLSHHPWEQINQLLALHAIHKAILGFQSIYQELGMYAYSFAILEWLKSLLTIGGSKQLTSGRLLDPSHQEQIHDLIKHLEPTVNIDDIPADQLSTKVLTLNKLLVDYKEKDDQRDFHCIVFVERRQHAQLLSILLKRNAQLKGFIRPVPLTGHGASHETDLIGIKMDSKTQNKTVEKFRAGEHNLTIATSVADYIQSRGRARARDSEYIVMLTPGQAHKYLAFCGKEEQVKIALYDRPEDELIEEGEVESTPQLICRLADGRDSILTCNAATSLLNDVCQLVPLDEFLPAAAPDYTMMCLGESFQCEVTLPPMAALDPSRRTFIGLEMPTKKDAKRSAAFEACKVLRELGVLNEHFLPEREDKSGPPRDADGRELETTPLSDQVEAIVPNVYGDYRTSVEIWLHPLSFPDDSSAGHSTIGFLCGRQLRIPEGLELYDHSLVDSRPLPIKIGQSRLMNWANDDASSNLKRLENFTLAVVQAAVNRKPYSGKLYFLVAPLLEDMCEIDWSLVDAPLLPLFDTADALRHSYIVVPMRNLSHRIFDRCESSGNLSVTSPTSLVPATPSMRDFCKKIAKFRSLGHFYKSESQSCQPYRLLLPLSICKQTRIPRSLWKVFSYLPSLTRLLHDGLQTTFLFKRLELPTSAALLGIEALTPPGVGVPWDYQTLETVGDAFLKLATSVHIYLSHLRQGEGDMSHVRSKSVDNAYLRRKAVQAHLPGFILSQRFRVDRFRDAQSKDGKELANGNFSRKIPRRVLSDVVEALLGVGFLTGGISAGLKVETALDLCFGGTSTWSEREFNISFGTAAAKKTLKPSVRAGCEELQRQIGYVFKEPLLLVQALTHRSANSFVTNCYEREEWLGDAVIDMWIIEHAYKRFDQATAEELTLARAKIVSNGSLGFLAIKKLKLHELIMHHSENFQQVCAEAIEAIEPFTKIEQFFSDINNLFVVFDPPKILNDALEAIVGAVFIDSCFHLPTVYRALDRIFEDVTPSLSQLVARDPLSTMLRLRDQYQCTDLRRISTILHEPNPEGEDKEPISTKVCRIEFHGQEIASGRHKSSASVAEQRASLAAIQVLQQGGSAGTPTTESLWSRCQCRDKAASMAASSNSTENKPNQTPKKASKGVNRGTGRKSNSGCTKVSGSAGQGNGGNVVGGIEDSDIEELRPTNARIVEKRLMVGVAGDEVIVIEEVVIEEEEELLKGKKNRRKRALRDRRARAAQARLDEEQGAGPSDEALASREDARPASNGKAPDVLIAQALQPIVIEDEDYDELEDDPSQLSEAAFTSTMSLQKNSSEQTASVERVDQDPNSNRPGTSRNKHSGCSLLHVPPHDLYDQPRAKKSKQHLTSSSSSSSSSPSSSI</sequence>
<dbReference type="SMART" id="SM00535">
    <property type="entry name" value="RIBOc"/>
    <property type="match status" value="2"/>
</dbReference>
<dbReference type="PANTHER" id="PTHR14950">
    <property type="entry name" value="DICER-RELATED"/>
    <property type="match status" value="1"/>
</dbReference>
<comment type="caution">
    <text evidence="11">The sequence shown here is derived from an EMBL/GenBank/DDBJ whole genome shotgun (WGS) entry which is preliminary data.</text>
</comment>
<dbReference type="PROSITE" id="PS50142">
    <property type="entry name" value="RNASE_3_2"/>
    <property type="match status" value="2"/>
</dbReference>
<dbReference type="InterPro" id="IPR011545">
    <property type="entry name" value="DEAD/DEAH_box_helicase_dom"/>
</dbReference>
<dbReference type="CDD" id="cd18034">
    <property type="entry name" value="DEXHc_dicer"/>
    <property type="match status" value="1"/>
</dbReference>
<dbReference type="PROSITE" id="PS51327">
    <property type="entry name" value="DICER_DSRBF"/>
    <property type="match status" value="1"/>
</dbReference>
<dbReference type="InterPro" id="IPR000999">
    <property type="entry name" value="RNase_III_dom"/>
</dbReference>
<feature type="domain" description="RNase III" evidence="8">
    <location>
        <begin position="1013"/>
        <end position="1165"/>
    </location>
</feature>
<evidence type="ECO:0000256" key="6">
    <source>
        <dbReference type="PROSITE-ProRule" id="PRU00657"/>
    </source>
</evidence>
<evidence type="ECO:0000256" key="5">
    <source>
        <dbReference type="ARBA" id="ARBA00022840"/>
    </source>
</evidence>
<dbReference type="GO" id="GO:0005524">
    <property type="term" value="F:ATP binding"/>
    <property type="evidence" value="ECO:0007669"/>
    <property type="project" value="UniProtKB-KW"/>
</dbReference>
<dbReference type="InterPro" id="IPR038248">
    <property type="entry name" value="Dicer_dimer_sf"/>
</dbReference>
<reference evidence="11 12" key="1">
    <citation type="submission" date="2017-11" db="EMBL/GenBank/DDBJ databases">
        <title>De novo assembly and phasing of dikaryotic genomes from two isolates of Puccinia coronata f. sp. avenae, the causal agent of oat crown rust.</title>
        <authorList>
            <person name="Miller M.E."/>
            <person name="Zhang Y."/>
            <person name="Omidvar V."/>
            <person name="Sperschneider J."/>
            <person name="Schwessinger B."/>
            <person name="Raley C."/>
            <person name="Palmer J.M."/>
            <person name="Garnica D."/>
            <person name="Upadhyaya N."/>
            <person name="Rathjen J."/>
            <person name="Taylor J.M."/>
            <person name="Park R.F."/>
            <person name="Dodds P.N."/>
            <person name="Hirsch C.D."/>
            <person name="Kianian S.F."/>
            <person name="Figueroa M."/>
        </authorList>
    </citation>
    <scope>NUCLEOTIDE SEQUENCE [LARGE SCALE GENOMIC DNA]</scope>
    <source>
        <strain evidence="11">12NC29</strain>
    </source>
</reference>
<dbReference type="InterPro" id="IPR036389">
    <property type="entry name" value="RNase_III_sf"/>
</dbReference>
<feature type="region of interest" description="Disordered" evidence="7">
    <location>
        <begin position="1462"/>
        <end position="1553"/>
    </location>
</feature>
<feature type="compositionally biased region" description="Basic and acidic residues" evidence="7">
    <location>
        <begin position="553"/>
        <end position="572"/>
    </location>
</feature>
<evidence type="ECO:0000259" key="10">
    <source>
        <dbReference type="PROSITE" id="PS51327"/>
    </source>
</evidence>
<evidence type="ECO:0000313" key="12">
    <source>
        <dbReference type="Proteomes" id="UP000235388"/>
    </source>
</evidence>
<dbReference type="SUPFAM" id="SSF69065">
    <property type="entry name" value="RNase III domain-like"/>
    <property type="match status" value="2"/>
</dbReference>
<dbReference type="GO" id="GO:0004525">
    <property type="term" value="F:ribonuclease III activity"/>
    <property type="evidence" value="ECO:0007669"/>
    <property type="project" value="InterPro"/>
</dbReference>